<evidence type="ECO:0000313" key="5">
    <source>
        <dbReference type="EMBL" id="BBA48025.1"/>
    </source>
</evidence>
<protein>
    <submittedName>
        <fullName evidence="5">Uncharacterized protein</fullName>
    </submittedName>
</protein>
<dbReference type="GO" id="GO:0003677">
    <property type="term" value="F:DNA binding"/>
    <property type="evidence" value="ECO:0007669"/>
    <property type="project" value="InterPro"/>
</dbReference>
<reference evidence="5 6" key="1">
    <citation type="journal article" date="2017" name="Biosci. Biotechnol. Biochem.">
        <title>Identification and characterization of a sulfoglycosidase from Bifidobacterium bifidum implicated in mucin glycan utilization.</title>
        <authorList>
            <person name="Katoh T."/>
            <person name="Maeshibu T."/>
            <person name="Kikkawa K."/>
            <person name="Gotoh A."/>
            <person name="Tomabechi Y."/>
            <person name="Nakamura M."/>
            <person name="Liao W.-H."/>
            <person name="Yamaguchi M."/>
            <person name="Ashida H."/>
            <person name="Yamamoto K."/>
            <person name="Katayama T."/>
        </authorList>
    </citation>
    <scope>NUCLEOTIDE SEQUENCE [LARGE SCALE GENOMIC DNA]</scope>
    <source>
        <strain evidence="5 6">JCM 7004</strain>
    </source>
</reference>
<feature type="region of interest" description="Disordered" evidence="2">
    <location>
        <begin position="219"/>
        <end position="238"/>
    </location>
</feature>
<dbReference type="PANTHER" id="PTHR37299">
    <property type="entry name" value="TRANSCRIPTIONAL REGULATOR-RELATED"/>
    <property type="match status" value="1"/>
</dbReference>
<accession>A0A286TDN0</accession>
<comment type="caution">
    <text evidence="1">Lacks conserved residue(s) required for the propagation of feature annotation.</text>
</comment>
<organism evidence="5 6">
    <name type="scientific">Bifidobacterium bifidum LMG 13195</name>
    <dbReference type="NCBI Taxonomy" id="1207542"/>
    <lineage>
        <taxon>Bacteria</taxon>
        <taxon>Bacillati</taxon>
        <taxon>Actinomycetota</taxon>
        <taxon>Actinomycetes</taxon>
        <taxon>Bifidobacteriales</taxon>
        <taxon>Bifidobacteriaceae</taxon>
        <taxon>Bifidobacterium</taxon>
    </lineage>
</organism>
<dbReference type="InterPro" id="IPR046947">
    <property type="entry name" value="LytR-like"/>
</dbReference>
<dbReference type="PANTHER" id="PTHR37299:SF1">
    <property type="entry name" value="STAGE 0 SPORULATION PROTEIN A HOMOLOG"/>
    <property type="match status" value="1"/>
</dbReference>
<dbReference type="AlphaFoldDB" id="A0A286TDN0"/>
<evidence type="ECO:0000256" key="2">
    <source>
        <dbReference type="SAM" id="MobiDB-lite"/>
    </source>
</evidence>
<dbReference type="InterPro" id="IPR007492">
    <property type="entry name" value="LytTR_DNA-bd_dom"/>
</dbReference>
<sequence>MGAMDGVALAKAVRKAGGTMQIVFVTGYSDYIAEGYDVESLNYLMKPVDAAKLFDVLDKAVARMRRDSRCLDLQCAEGLMRIPLADIRYLDVRRNYVTVHADRDYTVKRPLGEFEAELGDGFCQVGRAMIVNLRRIRCVGRSSVQLTDGTTLPLPRGAYEPLNRTIIDQTRLRMAGSRPAGCRKAVPGWTGQNAKEGHDVVSWARQGRQGHRVISARAGRHALPRGREHVPSDAHVAA</sequence>
<dbReference type="Proteomes" id="UP000262177">
    <property type="component" value="Chromosome"/>
</dbReference>
<evidence type="ECO:0000313" key="6">
    <source>
        <dbReference type="Proteomes" id="UP000262177"/>
    </source>
</evidence>
<name>A0A286TDN0_BIFBI</name>
<evidence type="ECO:0000259" key="3">
    <source>
        <dbReference type="PROSITE" id="PS50110"/>
    </source>
</evidence>
<feature type="domain" description="HTH LytTR-type" evidence="4">
    <location>
        <begin position="71"/>
        <end position="168"/>
    </location>
</feature>
<dbReference type="EMBL" id="AP018131">
    <property type="protein sequence ID" value="BBA48025.1"/>
    <property type="molecule type" value="Genomic_DNA"/>
</dbReference>
<dbReference type="InterPro" id="IPR001789">
    <property type="entry name" value="Sig_transdc_resp-reg_receiver"/>
</dbReference>
<dbReference type="Gene3D" id="3.40.50.2300">
    <property type="match status" value="1"/>
</dbReference>
<evidence type="ECO:0000259" key="4">
    <source>
        <dbReference type="PROSITE" id="PS50930"/>
    </source>
</evidence>
<dbReference type="InterPro" id="IPR011006">
    <property type="entry name" value="CheY-like_superfamily"/>
</dbReference>
<dbReference type="Pfam" id="PF04397">
    <property type="entry name" value="LytTR"/>
    <property type="match status" value="1"/>
</dbReference>
<dbReference type="PROSITE" id="PS50930">
    <property type="entry name" value="HTH_LYTTR"/>
    <property type="match status" value="1"/>
</dbReference>
<dbReference type="PROSITE" id="PS50110">
    <property type="entry name" value="RESPONSE_REGULATORY"/>
    <property type="match status" value="1"/>
</dbReference>
<dbReference type="SMART" id="SM00850">
    <property type="entry name" value="LytTR"/>
    <property type="match status" value="1"/>
</dbReference>
<feature type="domain" description="Response regulatory" evidence="3">
    <location>
        <begin position="1"/>
        <end position="61"/>
    </location>
</feature>
<dbReference type="Gene3D" id="2.40.50.1020">
    <property type="entry name" value="LytTr DNA-binding domain"/>
    <property type="match status" value="1"/>
</dbReference>
<proteinExistence type="predicted"/>
<gene>
    <name evidence="5" type="ORF">BBJK_01487</name>
</gene>
<dbReference type="GO" id="GO:0000156">
    <property type="term" value="F:phosphorelay response regulator activity"/>
    <property type="evidence" value="ECO:0007669"/>
    <property type="project" value="InterPro"/>
</dbReference>
<dbReference type="SUPFAM" id="SSF52172">
    <property type="entry name" value="CheY-like"/>
    <property type="match status" value="1"/>
</dbReference>
<evidence type="ECO:0000256" key="1">
    <source>
        <dbReference type="PROSITE-ProRule" id="PRU00169"/>
    </source>
</evidence>